<dbReference type="CDD" id="cd07043">
    <property type="entry name" value="STAS_anti-anti-sigma_factors"/>
    <property type="match status" value="1"/>
</dbReference>
<dbReference type="PROSITE" id="PS50801">
    <property type="entry name" value="STAS"/>
    <property type="match status" value="1"/>
</dbReference>
<accession>A0ABS6K668</accession>
<name>A0ABS6K668_9FIRM</name>
<dbReference type="InterPro" id="IPR003658">
    <property type="entry name" value="Anti-sigma_ant"/>
</dbReference>
<evidence type="ECO:0000259" key="7">
    <source>
        <dbReference type="PROSITE" id="PS50801"/>
    </source>
</evidence>
<dbReference type="PANTHER" id="PTHR33495">
    <property type="entry name" value="ANTI-SIGMA FACTOR ANTAGONIST TM_1081-RELATED-RELATED"/>
    <property type="match status" value="1"/>
</dbReference>
<keyword evidence="9" id="KW-1185">Reference proteome</keyword>
<keyword evidence="4" id="KW-0597">Phosphoprotein</keyword>
<feature type="domain" description="STAS" evidence="7">
    <location>
        <begin position="1"/>
        <end position="111"/>
    </location>
</feature>
<evidence type="ECO:0000256" key="5">
    <source>
        <dbReference type="ARBA" id="ARBA00022969"/>
    </source>
</evidence>
<dbReference type="SUPFAM" id="SSF52091">
    <property type="entry name" value="SpoIIaa-like"/>
    <property type="match status" value="1"/>
</dbReference>
<sequence>MSPLFQLDNTSLIIHVPTELDHHNAEEIRKGADNMMEKRNIRSIVFDFSNTNFMDSSGIGVIMGRYKNLNFTGGKVLAVSVSPRIRRILTLSGIHKIIDIYDDFPQETKTL</sequence>
<dbReference type="InterPro" id="IPR014237">
    <property type="entry name" value="Anti-sigma_F_ant"/>
</dbReference>
<dbReference type="Gene3D" id="3.30.750.24">
    <property type="entry name" value="STAS domain"/>
    <property type="match status" value="1"/>
</dbReference>
<dbReference type="EMBL" id="JAHQCX010000004">
    <property type="protein sequence ID" value="MBU9726029.1"/>
    <property type="molecule type" value="Genomic_DNA"/>
</dbReference>
<dbReference type="InterPro" id="IPR036513">
    <property type="entry name" value="STAS_dom_sf"/>
</dbReference>
<dbReference type="InterPro" id="IPR002645">
    <property type="entry name" value="STAS_dom"/>
</dbReference>
<dbReference type="Pfam" id="PF01740">
    <property type="entry name" value="STAS"/>
    <property type="match status" value="1"/>
</dbReference>
<dbReference type="PANTHER" id="PTHR33495:SF2">
    <property type="entry name" value="ANTI-SIGMA FACTOR ANTAGONIST TM_1081-RELATED"/>
    <property type="match status" value="1"/>
</dbReference>
<proteinExistence type="inferred from homology"/>
<keyword evidence="5" id="KW-0749">Sporulation</keyword>
<evidence type="ECO:0000256" key="3">
    <source>
        <dbReference type="ARBA" id="ARBA00020784"/>
    </source>
</evidence>
<reference evidence="8 9" key="1">
    <citation type="submission" date="2021-06" db="EMBL/GenBank/DDBJ databases">
        <title>Description of novel taxa of the family Lachnospiraceae.</title>
        <authorList>
            <person name="Chaplin A.V."/>
            <person name="Sokolova S.R."/>
            <person name="Pikina A.P."/>
            <person name="Korzhanova M."/>
            <person name="Belova V."/>
            <person name="Korostin D."/>
            <person name="Efimov B.A."/>
        </authorList>
    </citation>
    <scope>NUCLEOTIDE SEQUENCE [LARGE SCALE GENOMIC DNA]</scope>
    <source>
        <strain evidence="8 9">ASD4241</strain>
    </source>
</reference>
<evidence type="ECO:0000313" key="8">
    <source>
        <dbReference type="EMBL" id="MBU9726029.1"/>
    </source>
</evidence>
<organism evidence="8 9">
    <name type="scientific">Diplocloster modestus</name>
    <dbReference type="NCBI Taxonomy" id="2850322"/>
    <lineage>
        <taxon>Bacteria</taxon>
        <taxon>Bacillati</taxon>
        <taxon>Bacillota</taxon>
        <taxon>Clostridia</taxon>
        <taxon>Lachnospirales</taxon>
        <taxon>Lachnospiraceae</taxon>
        <taxon>Diplocloster</taxon>
    </lineage>
</organism>
<evidence type="ECO:0000256" key="4">
    <source>
        <dbReference type="ARBA" id="ARBA00022553"/>
    </source>
</evidence>
<evidence type="ECO:0000313" key="9">
    <source>
        <dbReference type="Proteomes" id="UP001314681"/>
    </source>
</evidence>
<dbReference type="NCBIfam" id="TIGR00377">
    <property type="entry name" value="ant_ant_sig"/>
    <property type="match status" value="1"/>
</dbReference>
<gene>
    <name evidence="8" type="primary">spoIIAA</name>
    <name evidence="8" type="ORF">KTH90_08375</name>
</gene>
<comment type="function">
    <text evidence="1">In the phosphorylated form it could act as an anti-anti-sigma factor that counteracts SpoIIAB and thus releases sigma f from inhibition.</text>
</comment>
<dbReference type="RefSeq" id="WP_158350212.1">
    <property type="nucleotide sequence ID" value="NZ_JAHQCX010000004.1"/>
</dbReference>
<evidence type="ECO:0000256" key="2">
    <source>
        <dbReference type="ARBA" id="ARBA00009013"/>
    </source>
</evidence>
<dbReference type="Proteomes" id="UP001314681">
    <property type="component" value="Unassembled WGS sequence"/>
</dbReference>
<dbReference type="NCBIfam" id="TIGR02886">
    <property type="entry name" value="spore_II_AA"/>
    <property type="match status" value="1"/>
</dbReference>
<evidence type="ECO:0000256" key="1">
    <source>
        <dbReference type="ARBA" id="ARBA00001976"/>
    </source>
</evidence>
<comment type="caution">
    <text evidence="8">The sequence shown here is derived from an EMBL/GenBank/DDBJ whole genome shotgun (WGS) entry which is preliminary data.</text>
</comment>
<comment type="similarity">
    <text evidence="2 6">Belongs to the anti-sigma-factor antagonist family.</text>
</comment>
<evidence type="ECO:0000256" key="6">
    <source>
        <dbReference type="RuleBase" id="RU003749"/>
    </source>
</evidence>
<protein>
    <recommendedName>
        <fullName evidence="3 6">Anti-sigma F factor antagonist</fullName>
    </recommendedName>
    <alternativeName>
        <fullName evidence="6">Stage II sporulation protein</fullName>
    </alternativeName>
</protein>